<feature type="transmembrane region" description="Helical" evidence="6">
    <location>
        <begin position="125"/>
        <end position="144"/>
    </location>
</feature>
<evidence type="ECO:0000256" key="5">
    <source>
        <dbReference type="ARBA" id="ARBA00023136"/>
    </source>
</evidence>
<accession>A0ABS9R5C4</accession>
<dbReference type="PANTHER" id="PTHR23291:SF50">
    <property type="entry name" value="PROTEIN LIFEGUARD 4"/>
    <property type="match status" value="1"/>
</dbReference>
<dbReference type="InterPro" id="IPR006214">
    <property type="entry name" value="Bax_inhibitor_1-related"/>
</dbReference>
<feature type="transmembrane region" description="Helical" evidence="6">
    <location>
        <begin position="180"/>
        <end position="198"/>
    </location>
</feature>
<evidence type="ECO:0000313" key="7">
    <source>
        <dbReference type="EMBL" id="MCH4284853.1"/>
    </source>
</evidence>
<organism evidence="7 8">
    <name type="scientific">Amedibacillus hominis</name>
    <dbReference type="NCBI Taxonomy" id="2897776"/>
    <lineage>
        <taxon>Bacteria</taxon>
        <taxon>Bacillati</taxon>
        <taxon>Bacillota</taxon>
        <taxon>Erysipelotrichia</taxon>
        <taxon>Erysipelotrichales</taxon>
        <taxon>Erysipelotrichaceae</taxon>
        <taxon>Amedibacillus</taxon>
    </lineage>
</organism>
<dbReference type="Proteomes" id="UP001202402">
    <property type="component" value="Unassembled WGS sequence"/>
</dbReference>
<evidence type="ECO:0000256" key="1">
    <source>
        <dbReference type="ARBA" id="ARBA00004141"/>
    </source>
</evidence>
<evidence type="ECO:0000256" key="6">
    <source>
        <dbReference type="RuleBase" id="RU004379"/>
    </source>
</evidence>
<name>A0ABS9R5C4_9FIRM</name>
<proteinExistence type="inferred from homology"/>
<dbReference type="RefSeq" id="WP_233509527.1">
    <property type="nucleotide sequence ID" value="NZ_JAKVPQ010000004.1"/>
</dbReference>
<keyword evidence="4 6" id="KW-1133">Transmembrane helix</keyword>
<evidence type="ECO:0000313" key="8">
    <source>
        <dbReference type="Proteomes" id="UP001202402"/>
    </source>
</evidence>
<comment type="subcellular location">
    <subcellularLocation>
        <location evidence="1">Membrane</location>
        <topology evidence="1">Multi-pass membrane protein</topology>
    </subcellularLocation>
</comment>
<gene>
    <name evidence="7" type="ORF">LQE99_06880</name>
</gene>
<comment type="caution">
    <text evidence="7">The sequence shown here is derived from an EMBL/GenBank/DDBJ whole genome shotgun (WGS) entry which is preliminary data.</text>
</comment>
<feature type="transmembrane region" description="Helical" evidence="6">
    <location>
        <begin position="38"/>
        <end position="59"/>
    </location>
</feature>
<sequence length="247" mass="27664">MFGKHDDVLDKEERSMFDGTNDYSSESDIMRKQVAKTFLWMAAGVGVTAIVSAILYNSIDFWFLLYTKPMTPMVLLVAQLGIAVVFSARLFKMKVATTRILFLVYAALLGVTCSSLAMIYTGESIAIAFGLSVAYFGALGVIGYTTKMNLMKIGPVLYIGLMIMVVIEVVMMFLGQDIYTMLFAGIGLALFTGITAYDTQKMRKLSEQCMEDTDMMNRISIYSAFQLYLDFVNIFLYILRIMGNRKS</sequence>
<feature type="transmembrane region" description="Helical" evidence="6">
    <location>
        <begin position="156"/>
        <end position="174"/>
    </location>
</feature>
<keyword evidence="8" id="KW-1185">Reference proteome</keyword>
<protein>
    <submittedName>
        <fullName evidence="7">Bax inhibitor-1/YccA family protein</fullName>
    </submittedName>
</protein>
<feature type="transmembrane region" description="Helical" evidence="6">
    <location>
        <begin position="100"/>
        <end position="119"/>
    </location>
</feature>
<dbReference type="PANTHER" id="PTHR23291">
    <property type="entry name" value="BAX INHIBITOR-RELATED"/>
    <property type="match status" value="1"/>
</dbReference>
<dbReference type="Pfam" id="PF01027">
    <property type="entry name" value="Bax1-I"/>
    <property type="match status" value="1"/>
</dbReference>
<feature type="transmembrane region" description="Helical" evidence="6">
    <location>
        <begin position="71"/>
        <end position="88"/>
    </location>
</feature>
<comment type="similarity">
    <text evidence="2 6">Belongs to the BI1 family.</text>
</comment>
<reference evidence="7 8" key="1">
    <citation type="submission" date="2022-02" db="EMBL/GenBank/DDBJ databases">
        <title>Genome of Erysipelotrichaceae sp. nov. NSJ-176 isolated from human feces.</title>
        <authorList>
            <person name="Abdugheni R."/>
        </authorList>
    </citation>
    <scope>NUCLEOTIDE SEQUENCE [LARGE SCALE GENOMIC DNA]</scope>
    <source>
        <strain evidence="7 8">NSJ-176</strain>
    </source>
</reference>
<dbReference type="EMBL" id="JAKVPQ010000004">
    <property type="protein sequence ID" value="MCH4284853.1"/>
    <property type="molecule type" value="Genomic_DNA"/>
</dbReference>
<feature type="transmembrane region" description="Helical" evidence="6">
    <location>
        <begin position="219"/>
        <end position="239"/>
    </location>
</feature>
<evidence type="ECO:0000256" key="3">
    <source>
        <dbReference type="ARBA" id="ARBA00022692"/>
    </source>
</evidence>
<keyword evidence="3 6" id="KW-0812">Transmembrane</keyword>
<evidence type="ECO:0000256" key="4">
    <source>
        <dbReference type="ARBA" id="ARBA00022989"/>
    </source>
</evidence>
<dbReference type="CDD" id="cd10432">
    <property type="entry name" value="BI-1-like_bacterial"/>
    <property type="match status" value="1"/>
</dbReference>
<evidence type="ECO:0000256" key="2">
    <source>
        <dbReference type="ARBA" id="ARBA00010350"/>
    </source>
</evidence>
<keyword evidence="5 6" id="KW-0472">Membrane</keyword>